<sequence>MWWFSKDEAASPSTSVNCDPDPTITLTETSSSSCTKKTGKVSRGCQPKKAKCRGSRGRPSKRYVPVRTSKKNQPDKPGMLTRAAHVLGIPRLHKYFCTKRIKSSLTQKRRTRKAKKKGDGKPTPTMHHPGHNSPTLMQRTIQVAKAAWAIKPKVRNKKRSRRRAKTCKKA</sequence>
<dbReference type="EMBL" id="BMAT01012661">
    <property type="protein sequence ID" value="GFR96437.1"/>
    <property type="molecule type" value="Genomic_DNA"/>
</dbReference>
<feature type="compositionally biased region" description="Basic residues" evidence="1">
    <location>
        <begin position="102"/>
        <end position="118"/>
    </location>
</feature>
<feature type="compositionally biased region" description="Basic residues" evidence="1">
    <location>
        <begin position="152"/>
        <end position="170"/>
    </location>
</feature>
<evidence type="ECO:0000313" key="3">
    <source>
        <dbReference type="Proteomes" id="UP000762676"/>
    </source>
</evidence>
<feature type="region of interest" description="Disordered" evidence="1">
    <location>
        <begin position="27"/>
        <end position="78"/>
    </location>
</feature>
<name>A0AAV4HGB7_9GAST</name>
<gene>
    <name evidence="2" type="ORF">ElyMa_006298000</name>
</gene>
<reference evidence="2 3" key="1">
    <citation type="journal article" date="2021" name="Elife">
        <title>Chloroplast acquisition without the gene transfer in kleptoplastic sea slugs, Plakobranchus ocellatus.</title>
        <authorList>
            <person name="Maeda T."/>
            <person name="Takahashi S."/>
            <person name="Yoshida T."/>
            <person name="Shimamura S."/>
            <person name="Takaki Y."/>
            <person name="Nagai Y."/>
            <person name="Toyoda A."/>
            <person name="Suzuki Y."/>
            <person name="Arimoto A."/>
            <person name="Ishii H."/>
            <person name="Satoh N."/>
            <person name="Nishiyama T."/>
            <person name="Hasebe M."/>
            <person name="Maruyama T."/>
            <person name="Minagawa J."/>
            <person name="Obokata J."/>
            <person name="Shigenobu S."/>
        </authorList>
    </citation>
    <scope>NUCLEOTIDE SEQUENCE [LARGE SCALE GENOMIC DNA]</scope>
</reference>
<evidence type="ECO:0000256" key="1">
    <source>
        <dbReference type="SAM" id="MobiDB-lite"/>
    </source>
</evidence>
<evidence type="ECO:0000313" key="2">
    <source>
        <dbReference type="EMBL" id="GFR96437.1"/>
    </source>
</evidence>
<feature type="compositionally biased region" description="Basic residues" evidence="1">
    <location>
        <begin position="46"/>
        <end position="61"/>
    </location>
</feature>
<accession>A0AAV4HGB7</accession>
<feature type="region of interest" description="Disordered" evidence="1">
    <location>
        <begin position="102"/>
        <end position="135"/>
    </location>
</feature>
<proteinExistence type="predicted"/>
<dbReference type="AlphaFoldDB" id="A0AAV4HGB7"/>
<comment type="caution">
    <text evidence="2">The sequence shown here is derived from an EMBL/GenBank/DDBJ whole genome shotgun (WGS) entry which is preliminary data.</text>
</comment>
<dbReference type="Proteomes" id="UP000762676">
    <property type="component" value="Unassembled WGS sequence"/>
</dbReference>
<feature type="compositionally biased region" description="Low complexity" evidence="1">
    <location>
        <begin position="27"/>
        <end position="36"/>
    </location>
</feature>
<feature type="region of interest" description="Disordered" evidence="1">
    <location>
        <begin position="149"/>
        <end position="170"/>
    </location>
</feature>
<protein>
    <submittedName>
        <fullName evidence="2">Uncharacterized protein</fullName>
    </submittedName>
</protein>
<keyword evidence="3" id="KW-1185">Reference proteome</keyword>
<organism evidence="2 3">
    <name type="scientific">Elysia marginata</name>
    <dbReference type="NCBI Taxonomy" id="1093978"/>
    <lineage>
        <taxon>Eukaryota</taxon>
        <taxon>Metazoa</taxon>
        <taxon>Spiralia</taxon>
        <taxon>Lophotrochozoa</taxon>
        <taxon>Mollusca</taxon>
        <taxon>Gastropoda</taxon>
        <taxon>Heterobranchia</taxon>
        <taxon>Euthyneura</taxon>
        <taxon>Panpulmonata</taxon>
        <taxon>Sacoglossa</taxon>
        <taxon>Placobranchoidea</taxon>
        <taxon>Plakobranchidae</taxon>
        <taxon>Elysia</taxon>
    </lineage>
</organism>